<protein>
    <submittedName>
        <fullName evidence="1">Uncharacterized protein</fullName>
    </submittedName>
</protein>
<feature type="non-terminal residue" evidence="1">
    <location>
        <position position="37"/>
    </location>
</feature>
<organism evidence="1 2">
    <name type="scientific">Gossypium harknessii</name>
    <dbReference type="NCBI Taxonomy" id="34285"/>
    <lineage>
        <taxon>Eukaryota</taxon>
        <taxon>Viridiplantae</taxon>
        <taxon>Streptophyta</taxon>
        <taxon>Embryophyta</taxon>
        <taxon>Tracheophyta</taxon>
        <taxon>Spermatophyta</taxon>
        <taxon>Magnoliopsida</taxon>
        <taxon>eudicotyledons</taxon>
        <taxon>Gunneridae</taxon>
        <taxon>Pentapetalae</taxon>
        <taxon>rosids</taxon>
        <taxon>malvids</taxon>
        <taxon>Malvales</taxon>
        <taxon>Malvaceae</taxon>
        <taxon>Malvoideae</taxon>
        <taxon>Gossypium</taxon>
    </lineage>
</organism>
<name>A0A7J9H3Z0_9ROSI</name>
<dbReference type="AlphaFoldDB" id="A0A7J9H3Z0"/>
<comment type="caution">
    <text evidence="1">The sequence shown here is derived from an EMBL/GenBank/DDBJ whole genome shotgun (WGS) entry which is preliminary data.</text>
</comment>
<proteinExistence type="predicted"/>
<accession>A0A7J9H3Z0</accession>
<keyword evidence="2" id="KW-1185">Reference proteome</keyword>
<dbReference type="EMBL" id="JABFAD010000008">
    <property type="protein sequence ID" value="MBA0804576.1"/>
    <property type="molecule type" value="Genomic_DNA"/>
</dbReference>
<dbReference type="Proteomes" id="UP000593560">
    <property type="component" value="Unassembled WGS sequence"/>
</dbReference>
<evidence type="ECO:0000313" key="2">
    <source>
        <dbReference type="Proteomes" id="UP000593560"/>
    </source>
</evidence>
<gene>
    <name evidence="1" type="ORF">Gohar_004151</name>
</gene>
<evidence type="ECO:0000313" key="1">
    <source>
        <dbReference type="EMBL" id="MBA0804576.1"/>
    </source>
</evidence>
<sequence length="37" mass="4138">MGKRKSRAKPAPKKRMDKLDIVFSYPFVTMAPVSNAA</sequence>
<reference evidence="1 2" key="1">
    <citation type="journal article" date="2019" name="Genome Biol. Evol.">
        <title>Insights into the evolution of the New World diploid cottons (Gossypium, subgenus Houzingenia) based on genome sequencing.</title>
        <authorList>
            <person name="Grover C.E."/>
            <person name="Arick M.A. 2nd"/>
            <person name="Thrash A."/>
            <person name="Conover J.L."/>
            <person name="Sanders W.S."/>
            <person name="Peterson D.G."/>
            <person name="Frelichowski J.E."/>
            <person name="Scheffler J.A."/>
            <person name="Scheffler B.E."/>
            <person name="Wendel J.F."/>
        </authorList>
    </citation>
    <scope>NUCLEOTIDE SEQUENCE [LARGE SCALE GENOMIC DNA]</scope>
    <source>
        <strain evidence="1">0</strain>
        <tissue evidence="1">Leaf</tissue>
    </source>
</reference>